<evidence type="ECO:0000313" key="4">
    <source>
        <dbReference type="Proteomes" id="UP001198242"/>
    </source>
</evidence>
<dbReference type="HAMAP" id="MF_00489">
    <property type="entry name" value="UPF0178"/>
    <property type="match status" value="1"/>
</dbReference>
<dbReference type="EMBL" id="JAJEQM010000008">
    <property type="protein sequence ID" value="MCC2210567.1"/>
    <property type="molecule type" value="Genomic_DNA"/>
</dbReference>
<gene>
    <name evidence="3" type="ORF">LKE05_07165</name>
</gene>
<keyword evidence="4" id="KW-1185">Reference proteome</keyword>
<comment type="similarity">
    <text evidence="1 2">Belongs to the UPF0178 family.</text>
</comment>
<protein>
    <recommendedName>
        <fullName evidence="2">UPF0178 protein LKE05_07165</fullName>
    </recommendedName>
</protein>
<comment type="caution">
    <text evidence="3">The sequence shown here is derived from an EMBL/GenBank/DDBJ whole genome shotgun (WGS) entry which is preliminary data.</text>
</comment>
<dbReference type="NCBIfam" id="NF001095">
    <property type="entry name" value="PRK00124.1"/>
    <property type="match status" value="1"/>
</dbReference>
<evidence type="ECO:0000313" key="3">
    <source>
        <dbReference type="EMBL" id="MCC2210567.1"/>
    </source>
</evidence>
<reference evidence="3 4" key="1">
    <citation type="submission" date="2021-10" db="EMBL/GenBank/DDBJ databases">
        <title>Anaerobic single-cell dispensing facilitates the cultivation of human gut bacteria.</title>
        <authorList>
            <person name="Afrizal A."/>
        </authorList>
    </citation>
    <scope>NUCLEOTIDE SEQUENCE [LARGE SCALE GENOMIC DNA]</scope>
    <source>
        <strain evidence="3 4">CLA-AA-H232</strain>
    </source>
</reference>
<dbReference type="PANTHER" id="PTHR35146:SF1">
    <property type="entry name" value="UPF0178 PROTEIN YAII"/>
    <property type="match status" value="1"/>
</dbReference>
<accession>A0AAE3DYR8</accession>
<dbReference type="InterPro" id="IPR003791">
    <property type="entry name" value="UPF0178"/>
</dbReference>
<dbReference type="AlphaFoldDB" id="A0AAE3DYR8"/>
<name>A0AAE3DYR8_9FIRM</name>
<dbReference type="Proteomes" id="UP001198242">
    <property type="component" value="Unassembled WGS sequence"/>
</dbReference>
<sequence>MKILVDADACPVKEIIEKVAKQKNIEVVMYIDSSHILSSDYSKIVTISKGRDAVDLALINDSEKGDVIVTQDYGVASLALGRSAYAIGNSGLIYDNNNIDKLMFERFLGQKVRRAGRKGGKTFNPKKRTKEDDERFERNLLTILDRG</sequence>
<evidence type="ECO:0000256" key="1">
    <source>
        <dbReference type="ARBA" id="ARBA00008522"/>
    </source>
</evidence>
<dbReference type="PANTHER" id="PTHR35146">
    <property type="entry name" value="UPF0178 PROTEIN YAII"/>
    <property type="match status" value="1"/>
</dbReference>
<organism evidence="3 4">
    <name type="scientific">Hominilimicola fabiformis</name>
    <dbReference type="NCBI Taxonomy" id="2885356"/>
    <lineage>
        <taxon>Bacteria</taxon>
        <taxon>Bacillati</taxon>
        <taxon>Bacillota</taxon>
        <taxon>Clostridia</taxon>
        <taxon>Eubacteriales</taxon>
        <taxon>Oscillospiraceae</taxon>
        <taxon>Hominilimicola</taxon>
    </lineage>
</organism>
<dbReference type="RefSeq" id="WP_117965123.1">
    <property type="nucleotide sequence ID" value="NZ_JAJEQM010000008.1"/>
</dbReference>
<proteinExistence type="inferred from homology"/>
<dbReference type="Pfam" id="PF02639">
    <property type="entry name" value="DUF188"/>
    <property type="match status" value="1"/>
</dbReference>
<evidence type="ECO:0000256" key="2">
    <source>
        <dbReference type="HAMAP-Rule" id="MF_00489"/>
    </source>
</evidence>